<evidence type="ECO:0000256" key="1">
    <source>
        <dbReference type="SAM" id="MobiDB-lite"/>
    </source>
</evidence>
<feature type="compositionally biased region" description="Acidic residues" evidence="1">
    <location>
        <begin position="233"/>
        <end position="273"/>
    </location>
</feature>
<sequence length="273" mass="30880">MDKSPRKLDNVKSSISVVDLNNVAIVAMRPIVRKAKVQVIHKLTRQIEQYKKRKGTPAVVDAYSKKAGRLLEEIQIIKQFKPDPISIHSFASTETFAQVANKAEISLKERAQARLCDNKLINDKVTKFRKEHADWKELAGFLQTRVTRRGKSKTRRNRIKRRKEKGLTTTKPESASDGTKTDSKLKSSKKETIKENKKKPKSINTSAVVKTNKRKPEVKEKGDNVSDNSSPESETEGSDSNIDSDDDREEENVETDDDDDSDIEDIDLGSEEN</sequence>
<dbReference type="GO" id="GO:0005634">
    <property type="term" value="C:nucleus"/>
    <property type="evidence" value="ECO:0007669"/>
    <property type="project" value="TreeGrafter"/>
</dbReference>
<dbReference type="Proteomes" id="UP000749559">
    <property type="component" value="Unassembled WGS sequence"/>
</dbReference>
<dbReference type="GO" id="GO:0030686">
    <property type="term" value="C:90S preribosome"/>
    <property type="evidence" value="ECO:0007669"/>
    <property type="project" value="TreeGrafter"/>
</dbReference>
<evidence type="ECO:0000313" key="2">
    <source>
        <dbReference type="EMBL" id="CAH1796859.1"/>
    </source>
</evidence>
<dbReference type="PANTHER" id="PTHR23325:SF1">
    <property type="entry name" value="SERUM RESPONSE FACTOR-BINDING PROTEIN 1"/>
    <property type="match status" value="1"/>
</dbReference>
<dbReference type="PANTHER" id="PTHR23325">
    <property type="entry name" value="SERUM RESPONSE FACTOR-BINDING"/>
    <property type="match status" value="1"/>
</dbReference>
<feature type="non-terminal residue" evidence="2">
    <location>
        <position position="273"/>
    </location>
</feature>
<feature type="region of interest" description="Disordered" evidence="1">
    <location>
        <begin position="146"/>
        <end position="273"/>
    </location>
</feature>
<feature type="compositionally biased region" description="Basic and acidic residues" evidence="1">
    <location>
        <begin position="214"/>
        <end position="224"/>
    </location>
</feature>
<keyword evidence="3" id="KW-1185">Reference proteome</keyword>
<dbReference type="OrthoDB" id="3364872at2759"/>
<feature type="compositionally biased region" description="Basic and acidic residues" evidence="1">
    <location>
        <begin position="179"/>
        <end position="195"/>
    </location>
</feature>
<proteinExistence type="predicted"/>
<dbReference type="AlphaFoldDB" id="A0A8S4PSP2"/>
<gene>
    <name evidence="2" type="ORF">OFUS_LOCUS21223</name>
</gene>
<dbReference type="InterPro" id="IPR037393">
    <property type="entry name" value="Bud22/SRFB1"/>
</dbReference>
<dbReference type="GO" id="GO:0030490">
    <property type="term" value="P:maturation of SSU-rRNA"/>
    <property type="evidence" value="ECO:0007669"/>
    <property type="project" value="TreeGrafter"/>
</dbReference>
<accession>A0A8S4PSP2</accession>
<organism evidence="2 3">
    <name type="scientific">Owenia fusiformis</name>
    <name type="common">Polychaete worm</name>
    <dbReference type="NCBI Taxonomy" id="6347"/>
    <lineage>
        <taxon>Eukaryota</taxon>
        <taxon>Metazoa</taxon>
        <taxon>Spiralia</taxon>
        <taxon>Lophotrochozoa</taxon>
        <taxon>Annelida</taxon>
        <taxon>Polychaeta</taxon>
        <taxon>Sedentaria</taxon>
        <taxon>Canalipalpata</taxon>
        <taxon>Sabellida</taxon>
        <taxon>Oweniida</taxon>
        <taxon>Oweniidae</taxon>
        <taxon>Owenia</taxon>
    </lineage>
</organism>
<evidence type="ECO:0000313" key="3">
    <source>
        <dbReference type="Proteomes" id="UP000749559"/>
    </source>
</evidence>
<comment type="caution">
    <text evidence="2">The sequence shown here is derived from an EMBL/GenBank/DDBJ whole genome shotgun (WGS) entry which is preliminary data.</text>
</comment>
<feature type="compositionally biased region" description="Basic residues" evidence="1">
    <location>
        <begin position="146"/>
        <end position="164"/>
    </location>
</feature>
<name>A0A8S4PSP2_OWEFU</name>
<reference evidence="2" key="1">
    <citation type="submission" date="2022-03" db="EMBL/GenBank/DDBJ databases">
        <authorList>
            <person name="Martin C."/>
        </authorList>
    </citation>
    <scope>NUCLEOTIDE SEQUENCE</scope>
</reference>
<protein>
    <submittedName>
        <fullName evidence="2">Uncharacterized protein</fullName>
    </submittedName>
</protein>
<dbReference type="EMBL" id="CAIIXF020000010">
    <property type="protein sequence ID" value="CAH1796859.1"/>
    <property type="molecule type" value="Genomic_DNA"/>
</dbReference>